<dbReference type="EMBL" id="JBHUDK010000011">
    <property type="protein sequence ID" value="MFD1599875.1"/>
    <property type="molecule type" value="Genomic_DNA"/>
</dbReference>
<accession>A0ABD6CQ36</accession>
<dbReference type="Proteomes" id="UP001597085">
    <property type="component" value="Unassembled WGS sequence"/>
</dbReference>
<feature type="region of interest" description="Disordered" evidence="1">
    <location>
        <begin position="19"/>
        <end position="89"/>
    </location>
</feature>
<protein>
    <recommendedName>
        <fullName evidence="4">Lipoprotein</fullName>
    </recommendedName>
</protein>
<dbReference type="RefSeq" id="WP_256422396.1">
    <property type="nucleotide sequence ID" value="NZ_JANHDI010000012.1"/>
</dbReference>
<dbReference type="AlphaFoldDB" id="A0ABD6CQ36"/>
<keyword evidence="3" id="KW-1185">Reference proteome</keyword>
<evidence type="ECO:0000313" key="2">
    <source>
        <dbReference type="EMBL" id="MFD1599875.1"/>
    </source>
</evidence>
<evidence type="ECO:0000256" key="1">
    <source>
        <dbReference type="SAM" id="MobiDB-lite"/>
    </source>
</evidence>
<reference evidence="2 3" key="1">
    <citation type="journal article" date="2019" name="Int. J. Syst. Evol. Microbiol.">
        <title>The Global Catalogue of Microorganisms (GCM) 10K type strain sequencing project: providing services to taxonomists for standard genome sequencing and annotation.</title>
        <authorList>
            <consortium name="The Broad Institute Genomics Platform"/>
            <consortium name="The Broad Institute Genome Sequencing Center for Infectious Disease"/>
            <person name="Wu L."/>
            <person name="Ma J."/>
        </authorList>
    </citation>
    <scope>NUCLEOTIDE SEQUENCE [LARGE SCALE GENOMIC DNA]</scope>
    <source>
        <strain evidence="2 3">CGMCC 1.12121</strain>
    </source>
</reference>
<dbReference type="PROSITE" id="PS51318">
    <property type="entry name" value="TAT"/>
    <property type="match status" value="1"/>
</dbReference>
<evidence type="ECO:0008006" key="4">
    <source>
        <dbReference type="Google" id="ProtNLM"/>
    </source>
</evidence>
<feature type="compositionally biased region" description="Acidic residues" evidence="1">
    <location>
        <begin position="40"/>
        <end position="50"/>
    </location>
</feature>
<name>A0ABD6CQ36_9EURY</name>
<sequence>MGAPPPRRGRREFLAALGATTSTTLVGCLEATPTRGTADDGSETTGDADETATRHPPTTDAPAGSEAGSPTAATPSDPPRAGPDPFYVENHRPEDCCVSLSVRNDETGAMVLDGAYAVPGAKGIAFEAVGVVGETYAVEVALDSGERVNDDWEVRVCPPEFRGDGLNHAGLLRVADDVRFVTNECDFVVVDRRETYEWDPEESGCET</sequence>
<dbReference type="InterPro" id="IPR006311">
    <property type="entry name" value="TAT_signal"/>
</dbReference>
<gene>
    <name evidence="2" type="ORF">ACFSBX_13005</name>
</gene>
<evidence type="ECO:0000313" key="3">
    <source>
        <dbReference type="Proteomes" id="UP001597085"/>
    </source>
</evidence>
<organism evidence="2 3">
    <name type="scientific">Halobellus rarus</name>
    <dbReference type="NCBI Taxonomy" id="1126237"/>
    <lineage>
        <taxon>Archaea</taxon>
        <taxon>Methanobacteriati</taxon>
        <taxon>Methanobacteriota</taxon>
        <taxon>Stenosarchaea group</taxon>
        <taxon>Halobacteria</taxon>
        <taxon>Halobacteriales</taxon>
        <taxon>Haloferacaceae</taxon>
        <taxon>Halobellus</taxon>
    </lineage>
</organism>
<proteinExistence type="predicted"/>
<comment type="caution">
    <text evidence="2">The sequence shown here is derived from an EMBL/GenBank/DDBJ whole genome shotgun (WGS) entry which is preliminary data.</text>
</comment>
<dbReference type="PROSITE" id="PS51257">
    <property type="entry name" value="PROKAR_LIPOPROTEIN"/>
    <property type="match status" value="1"/>
</dbReference>